<keyword evidence="5" id="KW-0067">ATP-binding</keyword>
<reference evidence="12" key="1">
    <citation type="submission" date="2022-07" db="EMBL/GenBank/DDBJ databases">
        <title>Genome Sequence of Xylaria arbuscula.</title>
        <authorList>
            <person name="Buettner E."/>
        </authorList>
    </citation>
    <scope>NUCLEOTIDE SEQUENCE</scope>
    <source>
        <strain evidence="12">VT107</strain>
    </source>
</reference>
<proteinExistence type="predicted"/>
<dbReference type="PANTHER" id="PTHR47958">
    <property type="entry name" value="ATP-DEPENDENT RNA HELICASE DBP3"/>
    <property type="match status" value="1"/>
</dbReference>
<feature type="region of interest" description="Disordered" evidence="8">
    <location>
        <begin position="921"/>
        <end position="992"/>
    </location>
</feature>
<dbReference type="InterPro" id="IPR001650">
    <property type="entry name" value="Helicase_C-like"/>
</dbReference>
<evidence type="ECO:0000259" key="9">
    <source>
        <dbReference type="PROSITE" id="PS51192"/>
    </source>
</evidence>
<dbReference type="CDD" id="cd18787">
    <property type="entry name" value="SF2_C_DEAD"/>
    <property type="match status" value="1"/>
</dbReference>
<evidence type="ECO:0000256" key="4">
    <source>
        <dbReference type="ARBA" id="ARBA00022806"/>
    </source>
</evidence>
<dbReference type="EMBL" id="JANPWZ010000441">
    <property type="protein sequence ID" value="KAJ3577055.1"/>
    <property type="molecule type" value="Genomic_DNA"/>
</dbReference>
<dbReference type="GO" id="GO:0003676">
    <property type="term" value="F:nucleic acid binding"/>
    <property type="evidence" value="ECO:0007669"/>
    <property type="project" value="InterPro"/>
</dbReference>
<dbReference type="SMART" id="SM00487">
    <property type="entry name" value="DEXDc"/>
    <property type="match status" value="1"/>
</dbReference>
<evidence type="ECO:0000256" key="7">
    <source>
        <dbReference type="PROSITE-ProRule" id="PRU00552"/>
    </source>
</evidence>
<feature type="compositionally biased region" description="Gly residues" evidence="8">
    <location>
        <begin position="977"/>
        <end position="992"/>
    </location>
</feature>
<dbReference type="GO" id="GO:0005524">
    <property type="term" value="F:ATP binding"/>
    <property type="evidence" value="ECO:0007669"/>
    <property type="project" value="UniProtKB-KW"/>
</dbReference>
<keyword evidence="4" id="KW-0347">Helicase</keyword>
<evidence type="ECO:0000256" key="6">
    <source>
        <dbReference type="ARBA" id="ARBA00047984"/>
    </source>
</evidence>
<dbReference type="FunFam" id="3.40.50.300:FF:000008">
    <property type="entry name" value="ATP-dependent RNA helicase RhlB"/>
    <property type="match status" value="1"/>
</dbReference>
<organism evidence="12 13">
    <name type="scientific">Xylaria arbuscula</name>
    <dbReference type="NCBI Taxonomy" id="114810"/>
    <lineage>
        <taxon>Eukaryota</taxon>
        <taxon>Fungi</taxon>
        <taxon>Dikarya</taxon>
        <taxon>Ascomycota</taxon>
        <taxon>Pezizomycotina</taxon>
        <taxon>Sordariomycetes</taxon>
        <taxon>Xylariomycetidae</taxon>
        <taxon>Xylariales</taxon>
        <taxon>Xylariaceae</taxon>
        <taxon>Xylaria</taxon>
    </lineage>
</organism>
<dbReference type="Pfam" id="PF00270">
    <property type="entry name" value="DEAD"/>
    <property type="match status" value="1"/>
</dbReference>
<feature type="compositionally biased region" description="Basic and acidic residues" evidence="8">
    <location>
        <begin position="1"/>
        <end position="17"/>
    </location>
</feature>
<dbReference type="InterPro" id="IPR014001">
    <property type="entry name" value="Helicase_ATP-bd"/>
</dbReference>
<evidence type="ECO:0000256" key="5">
    <source>
        <dbReference type="ARBA" id="ARBA00022840"/>
    </source>
</evidence>
<feature type="compositionally biased region" description="Basic residues" evidence="8">
    <location>
        <begin position="18"/>
        <end position="27"/>
    </location>
</feature>
<dbReference type="InterPro" id="IPR027417">
    <property type="entry name" value="P-loop_NTPase"/>
</dbReference>
<feature type="domain" description="Helicase C-terminal" evidence="10">
    <location>
        <begin position="759"/>
        <end position="907"/>
    </location>
</feature>
<evidence type="ECO:0000256" key="3">
    <source>
        <dbReference type="ARBA" id="ARBA00022801"/>
    </source>
</evidence>
<evidence type="ECO:0000313" key="13">
    <source>
        <dbReference type="Proteomes" id="UP001148614"/>
    </source>
</evidence>
<gene>
    <name evidence="12" type="ORF">NPX13_g3514</name>
</gene>
<dbReference type="InterPro" id="IPR014014">
    <property type="entry name" value="RNA_helicase_DEAD_Q_motif"/>
</dbReference>
<dbReference type="EC" id="3.6.4.13" evidence="1"/>
<dbReference type="SMART" id="SM00490">
    <property type="entry name" value="HELICc"/>
    <property type="match status" value="1"/>
</dbReference>
<accession>A0A9W8NI39</accession>
<feature type="short sequence motif" description="Q motif" evidence="7">
    <location>
        <begin position="522"/>
        <end position="550"/>
    </location>
</feature>
<name>A0A9W8NI39_9PEZI</name>
<comment type="catalytic activity">
    <reaction evidence="6">
        <text>ATP + H2O = ADP + phosphate + H(+)</text>
        <dbReference type="Rhea" id="RHEA:13065"/>
        <dbReference type="ChEBI" id="CHEBI:15377"/>
        <dbReference type="ChEBI" id="CHEBI:15378"/>
        <dbReference type="ChEBI" id="CHEBI:30616"/>
        <dbReference type="ChEBI" id="CHEBI:43474"/>
        <dbReference type="ChEBI" id="CHEBI:456216"/>
        <dbReference type="EC" id="3.6.4.13"/>
    </reaction>
</comment>
<dbReference type="InterPro" id="IPR000629">
    <property type="entry name" value="RNA-helicase_DEAD-box_CS"/>
</dbReference>
<dbReference type="Gene3D" id="3.40.50.300">
    <property type="entry name" value="P-loop containing nucleotide triphosphate hydrolases"/>
    <property type="match status" value="2"/>
</dbReference>
<dbReference type="PROSITE" id="PS51194">
    <property type="entry name" value="HELICASE_CTER"/>
    <property type="match status" value="1"/>
</dbReference>
<dbReference type="PROSITE" id="PS51192">
    <property type="entry name" value="HELICASE_ATP_BIND_1"/>
    <property type="match status" value="1"/>
</dbReference>
<dbReference type="GO" id="GO:0003724">
    <property type="term" value="F:RNA helicase activity"/>
    <property type="evidence" value="ECO:0007669"/>
    <property type="project" value="UniProtKB-EC"/>
</dbReference>
<keyword evidence="2" id="KW-0547">Nucleotide-binding</keyword>
<dbReference type="Pfam" id="PF00271">
    <property type="entry name" value="Helicase_C"/>
    <property type="match status" value="1"/>
</dbReference>
<dbReference type="PROSITE" id="PS00039">
    <property type="entry name" value="DEAD_ATP_HELICASE"/>
    <property type="match status" value="1"/>
</dbReference>
<sequence>MGSSDRKKKEKKKDFQKPKLKVGKAKPKASNFTDTSFKSKSIVLQQQLSETAPDVVERFKHQLSLTSSRTDTQRRDALSYLTGQLSTNPPTNPVGTSTLLQKVLPLMPDSSNSVRGQLLKLLQQLPAEEVRPHIQKAMLYIRGAMTHLSQDVKDDGLNYMEWVLDVAGEDLVASPGCWVKPLKDFMSVLGWAVSLAPTPATKAGWTSAPRTTFGSKKFGHSFPRQMMVLAKFIEVGLKPEATNPWTPNDWVDNISLVPRTPDPFGYLGLFKPPRDEDGEIYRNREDRQEIFVKRFLDAVEAGVDMAKKEGGAAGRAAAVLDQALRDGMGDYERTLRVDDDEDMWTGYIIPYLPIRLLIGSRDSCTTATPSVSLHPAPIATCGLLRLTGPLHKLPSQHQNFFAVRLQIPTTTKFTMSSHWEDNNEMRAALADVSNGTRDAPTEDWGEKTQNNYDEDIEGVNWESNARVYEWDGEGGDIGPVHPELEIKLFGEPSTRDPQGIDFNVIDKINVVQEGLTRISPVNTFEAAGLHPAMLRNVELAGYKTPTPIQRYCIPAIKMGHDLLAVAQTGSGKTAAYLVPIINHLMGKAKKLAAPRPHPDDAAIGARVRAEPLVVIVAPARELAIQIFTEACKFCYRTMLRPCAVYGGGPLRDQISNLGQGCDILIGSPGRLIDLMGRGDVLSLRRVKYMVIDEADEMLQADWETEFNQILNSGGKSRRREREDYLAETYVRIKVGRVGSTHKNIKQDVIYVEPYMKKQALVDLLFSLKPSRTIIFVNSKRSADELDDFLFNKNFPCTSMHSDRTQREREDAMRAFRGGKTPVFITTGVTARGIDVRNVAYVINYDLPSMDHGGIEEYIHRIGRTGRIGHQGQATSFYTERDEPIAKLLTMTLMETGQEVPNFLQQYKPEGKDASNLKFEYDTDEEEQEGEGGGAWGTSADNADGNGGDGWGSNGDAVVPNGNDGGNNTDGWDASTNGNGGNGGWVANGPQGW</sequence>
<dbReference type="AlphaFoldDB" id="A0A9W8NI39"/>
<dbReference type="Pfam" id="PF12333">
    <property type="entry name" value="Ipi1_N"/>
    <property type="match status" value="1"/>
</dbReference>
<dbReference type="GO" id="GO:0016787">
    <property type="term" value="F:hydrolase activity"/>
    <property type="evidence" value="ECO:0007669"/>
    <property type="project" value="UniProtKB-KW"/>
</dbReference>
<dbReference type="VEuPathDB" id="FungiDB:F4678DRAFT_283833"/>
<evidence type="ECO:0000259" key="11">
    <source>
        <dbReference type="PROSITE" id="PS51195"/>
    </source>
</evidence>
<dbReference type="VEuPathDB" id="FungiDB:F4678DRAFT_283678"/>
<feature type="domain" description="Helicase ATP-binding" evidence="9">
    <location>
        <begin position="553"/>
        <end position="733"/>
    </location>
</feature>
<dbReference type="InterPro" id="IPR011545">
    <property type="entry name" value="DEAD/DEAH_box_helicase_dom"/>
</dbReference>
<feature type="domain" description="DEAD-box RNA helicase Q" evidence="11">
    <location>
        <begin position="522"/>
        <end position="550"/>
    </location>
</feature>
<comment type="caution">
    <text evidence="12">The sequence shown here is derived from an EMBL/GenBank/DDBJ whole genome shotgun (WGS) entry which is preliminary data.</text>
</comment>
<feature type="region of interest" description="Disordered" evidence="8">
    <location>
        <begin position="1"/>
        <end position="33"/>
    </location>
</feature>
<feature type="compositionally biased region" description="Low complexity" evidence="8">
    <location>
        <begin position="953"/>
        <end position="972"/>
    </location>
</feature>
<evidence type="ECO:0000256" key="2">
    <source>
        <dbReference type="ARBA" id="ARBA00022741"/>
    </source>
</evidence>
<evidence type="ECO:0000313" key="12">
    <source>
        <dbReference type="EMBL" id="KAJ3577055.1"/>
    </source>
</evidence>
<dbReference type="Proteomes" id="UP001148614">
    <property type="component" value="Unassembled WGS sequence"/>
</dbReference>
<protein>
    <recommendedName>
        <fullName evidence="1">RNA helicase</fullName>
        <ecNumber evidence="1">3.6.4.13</ecNumber>
    </recommendedName>
</protein>
<evidence type="ECO:0000256" key="1">
    <source>
        <dbReference type="ARBA" id="ARBA00012552"/>
    </source>
</evidence>
<keyword evidence="3" id="KW-0378">Hydrolase</keyword>
<evidence type="ECO:0000256" key="8">
    <source>
        <dbReference type="SAM" id="MobiDB-lite"/>
    </source>
</evidence>
<evidence type="ECO:0000259" key="10">
    <source>
        <dbReference type="PROSITE" id="PS51194"/>
    </source>
</evidence>
<dbReference type="PROSITE" id="PS51195">
    <property type="entry name" value="Q_MOTIF"/>
    <property type="match status" value="1"/>
</dbReference>
<dbReference type="InterPro" id="IPR024679">
    <property type="entry name" value="Ipi1_N"/>
</dbReference>
<keyword evidence="13" id="KW-1185">Reference proteome</keyword>
<dbReference type="SUPFAM" id="SSF52540">
    <property type="entry name" value="P-loop containing nucleoside triphosphate hydrolases"/>
    <property type="match status" value="1"/>
</dbReference>